<feature type="chain" id="PRO_5002110953" description="RNase H type-1 domain-containing protein" evidence="1">
    <location>
        <begin position="18"/>
        <end position="120"/>
    </location>
</feature>
<protein>
    <recommendedName>
        <fullName evidence="3">RNase H type-1 domain-containing protein</fullName>
    </recommendedName>
</protein>
<sequence>MILFIVISLYEDFHILALLTCPYVFSSLPLQIQQRPYMPVRYRLINQCSLAAGETRTNFPADATALLAAVQILNNQQVSTKNITVFSDSRSFLQTILCPRQDKLIHDVKHKISLLSQKSE</sequence>
<evidence type="ECO:0008006" key="3">
    <source>
        <dbReference type="Google" id="ProtNLM"/>
    </source>
</evidence>
<keyword evidence="1" id="KW-0732">Signal</keyword>
<dbReference type="AlphaFoldDB" id="A0A0B6ZWI7"/>
<feature type="signal peptide" evidence="1">
    <location>
        <begin position="1"/>
        <end position="17"/>
    </location>
</feature>
<evidence type="ECO:0000256" key="1">
    <source>
        <dbReference type="SAM" id="SignalP"/>
    </source>
</evidence>
<dbReference type="EMBL" id="HACG01025867">
    <property type="protein sequence ID" value="CEK72732.1"/>
    <property type="molecule type" value="Transcribed_RNA"/>
</dbReference>
<proteinExistence type="predicted"/>
<accession>A0A0B6ZWI7</accession>
<organism evidence="2">
    <name type="scientific">Arion vulgaris</name>
    <dbReference type="NCBI Taxonomy" id="1028688"/>
    <lineage>
        <taxon>Eukaryota</taxon>
        <taxon>Metazoa</taxon>
        <taxon>Spiralia</taxon>
        <taxon>Lophotrochozoa</taxon>
        <taxon>Mollusca</taxon>
        <taxon>Gastropoda</taxon>
        <taxon>Heterobranchia</taxon>
        <taxon>Euthyneura</taxon>
        <taxon>Panpulmonata</taxon>
        <taxon>Eupulmonata</taxon>
        <taxon>Stylommatophora</taxon>
        <taxon>Helicina</taxon>
        <taxon>Arionoidea</taxon>
        <taxon>Arionidae</taxon>
        <taxon>Arion</taxon>
    </lineage>
</organism>
<reference evidence="2" key="1">
    <citation type="submission" date="2014-12" db="EMBL/GenBank/DDBJ databases">
        <title>Insight into the proteome of Arion vulgaris.</title>
        <authorList>
            <person name="Aradska J."/>
            <person name="Bulat T."/>
            <person name="Smidak R."/>
            <person name="Sarate P."/>
            <person name="Gangsoo J."/>
            <person name="Sialana F."/>
            <person name="Bilban M."/>
            <person name="Lubec G."/>
        </authorList>
    </citation>
    <scope>NUCLEOTIDE SEQUENCE</scope>
    <source>
        <tissue evidence="2">Skin</tissue>
    </source>
</reference>
<evidence type="ECO:0000313" key="2">
    <source>
        <dbReference type="EMBL" id="CEK72732.1"/>
    </source>
</evidence>
<name>A0A0B6ZWI7_9EUPU</name>
<gene>
    <name evidence="2" type="primary">ORF83709</name>
</gene>